<proteinExistence type="predicted"/>
<organism evidence="1 2">
    <name type="scientific">Spongiactinospora gelatinilytica</name>
    <dbReference type="NCBI Taxonomy" id="2666298"/>
    <lineage>
        <taxon>Bacteria</taxon>
        <taxon>Bacillati</taxon>
        <taxon>Actinomycetota</taxon>
        <taxon>Actinomycetes</taxon>
        <taxon>Streptosporangiales</taxon>
        <taxon>Streptosporangiaceae</taxon>
        <taxon>Spongiactinospora</taxon>
    </lineage>
</organism>
<name>A0A2W2HJJ1_9ACTN</name>
<protein>
    <recommendedName>
        <fullName evidence="3">Secreted protein</fullName>
    </recommendedName>
</protein>
<dbReference type="RefSeq" id="WP_111167070.1">
    <property type="nucleotide sequence ID" value="NZ_POUA01000064.1"/>
</dbReference>
<evidence type="ECO:0000313" key="2">
    <source>
        <dbReference type="Proteomes" id="UP000248544"/>
    </source>
</evidence>
<gene>
    <name evidence="1" type="ORF">C1I98_11010</name>
</gene>
<sequence length="170" mass="18717">MKPPLILLDVDGVTAPFFRPGPEWRRHSAVSDGRTYQVWLNPAVGAQLLTLAEQTGAELTWCTSWDHDANTAIAPLIGLPELPVCVVDQDAKWAAHLTADLCFKTGTVADYAAGRPFVWFDDYIGLGDARYLADRADVGDYLLITVEPRRGLTLEHLEQARAWLAERGGS</sequence>
<keyword evidence="2" id="KW-1185">Reference proteome</keyword>
<dbReference type="Pfam" id="PF18143">
    <property type="entry name" value="HAD_SAK_2"/>
    <property type="match status" value="1"/>
</dbReference>
<dbReference type="Proteomes" id="UP000248544">
    <property type="component" value="Unassembled WGS sequence"/>
</dbReference>
<evidence type="ECO:0008006" key="3">
    <source>
        <dbReference type="Google" id="ProtNLM"/>
    </source>
</evidence>
<reference evidence="1 2" key="1">
    <citation type="submission" date="2018-01" db="EMBL/GenBank/DDBJ databases">
        <title>Draft genome sequence of Sphaerisporangium sp. 7K107.</title>
        <authorList>
            <person name="Sahin N."/>
            <person name="Saygin H."/>
            <person name="Ay H."/>
        </authorList>
    </citation>
    <scope>NUCLEOTIDE SEQUENCE [LARGE SCALE GENOMIC DNA]</scope>
    <source>
        <strain evidence="1 2">7K107</strain>
    </source>
</reference>
<dbReference type="EMBL" id="POUA01000064">
    <property type="protein sequence ID" value="PZG49838.1"/>
    <property type="molecule type" value="Genomic_DNA"/>
</dbReference>
<accession>A0A2W2HJJ1</accession>
<evidence type="ECO:0000313" key="1">
    <source>
        <dbReference type="EMBL" id="PZG49838.1"/>
    </source>
</evidence>
<dbReference type="AlphaFoldDB" id="A0A2W2HJJ1"/>
<comment type="caution">
    <text evidence="1">The sequence shown here is derived from an EMBL/GenBank/DDBJ whole genome shotgun (WGS) entry which is preliminary data.</text>
</comment>